<keyword evidence="4 7" id="KW-0812">Transmembrane</keyword>
<accession>A0ABY8L6U6</accession>
<keyword evidence="6 7" id="KW-0472">Membrane</keyword>
<dbReference type="PANTHER" id="PTHR30250:SF10">
    <property type="entry name" value="LIPOPOLYSACCHARIDE BIOSYNTHESIS PROTEIN WZXC"/>
    <property type="match status" value="1"/>
</dbReference>
<comment type="subcellular location">
    <subcellularLocation>
        <location evidence="1">Cell membrane</location>
        <topology evidence="1">Multi-pass membrane protein</topology>
    </subcellularLocation>
</comment>
<keyword evidence="5 7" id="KW-1133">Transmembrane helix</keyword>
<dbReference type="Proteomes" id="UP001232001">
    <property type="component" value="Chromosome"/>
</dbReference>
<dbReference type="PANTHER" id="PTHR30250">
    <property type="entry name" value="PST FAMILY PREDICTED COLANIC ACID TRANSPORTER"/>
    <property type="match status" value="1"/>
</dbReference>
<feature type="transmembrane region" description="Helical" evidence="7">
    <location>
        <begin position="154"/>
        <end position="176"/>
    </location>
</feature>
<organism evidence="8 9">
    <name type="scientific">Tenacibaculum tangerinum</name>
    <dbReference type="NCBI Taxonomy" id="3038772"/>
    <lineage>
        <taxon>Bacteria</taxon>
        <taxon>Pseudomonadati</taxon>
        <taxon>Bacteroidota</taxon>
        <taxon>Flavobacteriia</taxon>
        <taxon>Flavobacteriales</taxon>
        <taxon>Flavobacteriaceae</taxon>
        <taxon>Tenacibaculum</taxon>
    </lineage>
</organism>
<feature type="transmembrane region" description="Helical" evidence="7">
    <location>
        <begin position="114"/>
        <end position="134"/>
    </location>
</feature>
<gene>
    <name evidence="8" type="ORF">P8625_07535</name>
</gene>
<reference evidence="8 9" key="1">
    <citation type="submission" date="2023-04" db="EMBL/GenBank/DDBJ databases">
        <title>Tenacibaculum tangerinum sp. nov., isolated from sea tidal flat of South Korea.</title>
        <authorList>
            <person name="Lee S.H."/>
            <person name="Kim J.-J."/>
        </authorList>
    </citation>
    <scope>NUCLEOTIDE SEQUENCE [LARGE SCALE GENOMIC DNA]</scope>
    <source>
        <strain evidence="8 9">GRR-S3-23</strain>
    </source>
</reference>
<protein>
    <submittedName>
        <fullName evidence="8">Oligosaccharide flippase family protein</fullName>
    </submittedName>
</protein>
<sequence length="201" mass="23363">MGINTYSIIIFSFFSILLIVSQKYFVPLRFNYTSFKTLYKFGINTSITSVLSSIYDNIYQVVLAKYFSQTQAGFYYQSKRLQDVPNNLINLLLQSVAFSGLSKVQQDSKKMNAAFFKISTYVSVIMGILIVVVVSYGDDILKLVYGSEWSEGYFFIQILSISSFFFLQEMLSRVFFKVINKTEKILHIDLLKKAYKRYLFF</sequence>
<name>A0ABY8L6U6_9FLAO</name>
<keyword evidence="9" id="KW-1185">Reference proteome</keyword>
<evidence type="ECO:0000313" key="9">
    <source>
        <dbReference type="Proteomes" id="UP001232001"/>
    </source>
</evidence>
<evidence type="ECO:0000256" key="5">
    <source>
        <dbReference type="ARBA" id="ARBA00022989"/>
    </source>
</evidence>
<evidence type="ECO:0000256" key="1">
    <source>
        <dbReference type="ARBA" id="ARBA00004651"/>
    </source>
</evidence>
<dbReference type="InterPro" id="IPR050833">
    <property type="entry name" value="Poly_Biosynth_Transport"/>
</dbReference>
<dbReference type="EMBL" id="CP122539">
    <property type="protein sequence ID" value="WGH76984.1"/>
    <property type="molecule type" value="Genomic_DNA"/>
</dbReference>
<evidence type="ECO:0000256" key="2">
    <source>
        <dbReference type="ARBA" id="ARBA00007430"/>
    </source>
</evidence>
<proteinExistence type="inferred from homology"/>
<comment type="similarity">
    <text evidence="2">Belongs to the polysaccharide synthase family.</text>
</comment>
<evidence type="ECO:0000313" key="8">
    <source>
        <dbReference type="EMBL" id="WGH76984.1"/>
    </source>
</evidence>
<evidence type="ECO:0000256" key="3">
    <source>
        <dbReference type="ARBA" id="ARBA00022475"/>
    </source>
</evidence>
<evidence type="ECO:0000256" key="4">
    <source>
        <dbReference type="ARBA" id="ARBA00022692"/>
    </source>
</evidence>
<keyword evidence="3" id="KW-1003">Cell membrane</keyword>
<dbReference type="Pfam" id="PF13440">
    <property type="entry name" value="Polysacc_synt_3"/>
    <property type="match status" value="1"/>
</dbReference>
<evidence type="ECO:0000256" key="6">
    <source>
        <dbReference type="ARBA" id="ARBA00023136"/>
    </source>
</evidence>
<evidence type="ECO:0000256" key="7">
    <source>
        <dbReference type="SAM" id="Phobius"/>
    </source>
</evidence>
<feature type="transmembrane region" description="Helical" evidence="7">
    <location>
        <begin position="6"/>
        <end position="26"/>
    </location>
</feature>